<sequence>MYTGAEEGYTNQLSPVFICIQNASHLPATSLPTLKMPKEAESVKHLLATLSAPNATPTLRVHFPEKTVTQPGVKLSKAESAKPPTLSISSSLVTPDATGEKKYVVVALDLDPPFPSFPVMGPILHGLHADLTPGTTVEEGEANTEPIAVYVGPGPPPPSAPHRYVFLVFEQPPNMNTESMRERLGLGEKPGVRARVRWDQEAAEKKLGLGRVVAGNYFIC</sequence>
<dbReference type="GO" id="GO:0030162">
    <property type="term" value="P:regulation of proteolysis"/>
    <property type="evidence" value="ECO:0007669"/>
    <property type="project" value="TreeGrafter"/>
</dbReference>
<dbReference type="SUPFAM" id="SSF49777">
    <property type="entry name" value="PEBP-like"/>
    <property type="match status" value="1"/>
</dbReference>
<keyword evidence="2" id="KW-1185">Reference proteome</keyword>
<dbReference type="PANTHER" id="PTHR11362:SF78">
    <property type="entry name" value="PROTEASE INHIBITOR"/>
    <property type="match status" value="1"/>
</dbReference>
<dbReference type="Gene3D" id="3.90.280.10">
    <property type="entry name" value="PEBP-like"/>
    <property type="match status" value="1"/>
</dbReference>
<evidence type="ECO:0000313" key="2">
    <source>
        <dbReference type="Proteomes" id="UP001303473"/>
    </source>
</evidence>
<accession>A0AAN6NEL5</accession>
<dbReference type="CDD" id="cd00866">
    <property type="entry name" value="PEBP_euk"/>
    <property type="match status" value="1"/>
</dbReference>
<protein>
    <submittedName>
        <fullName evidence="1">Phosphatidylethanolamine-binding protein</fullName>
    </submittedName>
</protein>
<dbReference type="InterPro" id="IPR036610">
    <property type="entry name" value="PEBP-like_sf"/>
</dbReference>
<dbReference type="Proteomes" id="UP001303473">
    <property type="component" value="Unassembled WGS sequence"/>
</dbReference>
<organism evidence="1 2">
    <name type="scientific">Diplogelasinospora grovesii</name>
    <dbReference type="NCBI Taxonomy" id="303347"/>
    <lineage>
        <taxon>Eukaryota</taxon>
        <taxon>Fungi</taxon>
        <taxon>Dikarya</taxon>
        <taxon>Ascomycota</taxon>
        <taxon>Pezizomycotina</taxon>
        <taxon>Sordariomycetes</taxon>
        <taxon>Sordariomycetidae</taxon>
        <taxon>Sordariales</taxon>
        <taxon>Diplogelasinosporaceae</taxon>
        <taxon>Diplogelasinospora</taxon>
    </lineage>
</organism>
<comment type="caution">
    <text evidence="1">The sequence shown here is derived from an EMBL/GenBank/DDBJ whole genome shotgun (WGS) entry which is preliminary data.</text>
</comment>
<dbReference type="InterPro" id="IPR035810">
    <property type="entry name" value="PEBP_euk"/>
</dbReference>
<dbReference type="AlphaFoldDB" id="A0AAN6NEL5"/>
<evidence type="ECO:0000313" key="1">
    <source>
        <dbReference type="EMBL" id="KAK3943393.1"/>
    </source>
</evidence>
<dbReference type="Pfam" id="PF01161">
    <property type="entry name" value="PBP"/>
    <property type="match status" value="1"/>
</dbReference>
<dbReference type="GO" id="GO:0046578">
    <property type="term" value="P:regulation of Ras protein signal transduction"/>
    <property type="evidence" value="ECO:0007669"/>
    <property type="project" value="TreeGrafter"/>
</dbReference>
<dbReference type="EMBL" id="MU853766">
    <property type="protein sequence ID" value="KAK3943393.1"/>
    <property type="molecule type" value="Genomic_DNA"/>
</dbReference>
<reference evidence="2" key="1">
    <citation type="journal article" date="2023" name="Mol. Phylogenet. Evol.">
        <title>Genome-scale phylogeny and comparative genomics of the fungal order Sordariales.</title>
        <authorList>
            <person name="Hensen N."/>
            <person name="Bonometti L."/>
            <person name="Westerberg I."/>
            <person name="Brannstrom I.O."/>
            <person name="Guillou S."/>
            <person name="Cros-Aarteil S."/>
            <person name="Calhoun S."/>
            <person name="Haridas S."/>
            <person name="Kuo A."/>
            <person name="Mondo S."/>
            <person name="Pangilinan J."/>
            <person name="Riley R."/>
            <person name="LaButti K."/>
            <person name="Andreopoulos B."/>
            <person name="Lipzen A."/>
            <person name="Chen C."/>
            <person name="Yan M."/>
            <person name="Daum C."/>
            <person name="Ng V."/>
            <person name="Clum A."/>
            <person name="Steindorff A."/>
            <person name="Ohm R.A."/>
            <person name="Martin F."/>
            <person name="Silar P."/>
            <person name="Natvig D.O."/>
            <person name="Lalanne C."/>
            <person name="Gautier V."/>
            <person name="Ament-Velasquez S.L."/>
            <person name="Kruys A."/>
            <person name="Hutchinson M.I."/>
            <person name="Powell A.J."/>
            <person name="Barry K."/>
            <person name="Miller A.N."/>
            <person name="Grigoriev I.V."/>
            <person name="Debuchy R."/>
            <person name="Gladieux P."/>
            <person name="Hiltunen Thoren M."/>
            <person name="Johannesson H."/>
        </authorList>
    </citation>
    <scope>NUCLEOTIDE SEQUENCE [LARGE SCALE GENOMIC DNA]</scope>
    <source>
        <strain evidence="2">CBS 340.73</strain>
    </source>
</reference>
<proteinExistence type="predicted"/>
<dbReference type="GO" id="GO:0030414">
    <property type="term" value="F:peptidase inhibitor activity"/>
    <property type="evidence" value="ECO:0007669"/>
    <property type="project" value="TreeGrafter"/>
</dbReference>
<gene>
    <name evidence="1" type="ORF">QBC46DRAFT_420859</name>
</gene>
<dbReference type="InterPro" id="IPR008914">
    <property type="entry name" value="PEBP"/>
</dbReference>
<name>A0AAN6NEL5_9PEZI</name>
<dbReference type="PANTHER" id="PTHR11362">
    <property type="entry name" value="PHOSPHATIDYLETHANOLAMINE-BINDING PROTEIN"/>
    <property type="match status" value="1"/>
</dbReference>
<dbReference type="GO" id="GO:0005543">
    <property type="term" value="F:phospholipid binding"/>
    <property type="evidence" value="ECO:0007669"/>
    <property type="project" value="TreeGrafter"/>
</dbReference>